<organism evidence="2">
    <name type="scientific">Pongo abelii</name>
    <name type="common">Sumatran orangutan</name>
    <name type="synonym">Pongo pygmaeus abelii</name>
    <dbReference type="NCBI Taxonomy" id="9601"/>
    <lineage>
        <taxon>Eukaryota</taxon>
        <taxon>Metazoa</taxon>
        <taxon>Chordata</taxon>
        <taxon>Craniata</taxon>
        <taxon>Vertebrata</taxon>
        <taxon>Euteleostomi</taxon>
        <taxon>Mammalia</taxon>
        <taxon>Eutheria</taxon>
        <taxon>Euarchontoglires</taxon>
        <taxon>Primates</taxon>
        <taxon>Haplorrhini</taxon>
        <taxon>Catarrhini</taxon>
        <taxon>Hominidae</taxon>
        <taxon>Pongo</taxon>
    </lineage>
</organism>
<accession>A0A2J8XP57</accession>
<evidence type="ECO:0000313" key="2">
    <source>
        <dbReference type="EMBL" id="PNJ83815.1"/>
    </source>
</evidence>
<sequence length="69" mass="7780">MTDYRTGSAQSPTPPQTDLRGTLFMEKRTDGGSSSSLMAAPWRGITWMMPCRAREFTLTKMGEFSRARM</sequence>
<feature type="compositionally biased region" description="Polar residues" evidence="1">
    <location>
        <begin position="1"/>
        <end position="11"/>
    </location>
</feature>
<gene>
    <name evidence="2" type="ORF">CR201_G0000206</name>
</gene>
<reference evidence="2" key="1">
    <citation type="submission" date="2017-12" db="EMBL/GenBank/DDBJ databases">
        <title>High-resolution comparative analysis of great ape genomes.</title>
        <authorList>
            <person name="Pollen A."/>
            <person name="Hastie A."/>
            <person name="Hormozdiari F."/>
            <person name="Dougherty M."/>
            <person name="Liu R."/>
            <person name="Chaisson M."/>
            <person name="Hoppe E."/>
            <person name="Hill C."/>
            <person name="Pang A."/>
            <person name="Hillier L."/>
            <person name="Baker C."/>
            <person name="Armstrong J."/>
            <person name="Shendure J."/>
            <person name="Paten B."/>
            <person name="Wilson R."/>
            <person name="Chao H."/>
            <person name="Schneider V."/>
            <person name="Ventura M."/>
            <person name="Kronenberg Z."/>
            <person name="Murali S."/>
            <person name="Gordon D."/>
            <person name="Cantsilieris S."/>
            <person name="Munson K."/>
            <person name="Nelson B."/>
            <person name="Raja A."/>
            <person name="Underwood J."/>
            <person name="Diekhans M."/>
            <person name="Fiddes I."/>
            <person name="Haussler D."/>
            <person name="Eichler E."/>
        </authorList>
    </citation>
    <scope>NUCLEOTIDE SEQUENCE [LARGE SCALE GENOMIC DNA]</scope>
    <source>
        <strain evidence="2">Susie</strain>
    </source>
</reference>
<dbReference type="AlphaFoldDB" id="A0A2J8XP57"/>
<proteinExistence type="predicted"/>
<evidence type="ECO:0000256" key="1">
    <source>
        <dbReference type="SAM" id="MobiDB-lite"/>
    </source>
</evidence>
<name>A0A2J8XP57_PONAB</name>
<protein>
    <submittedName>
        <fullName evidence="2">SETD7 isoform 6</fullName>
    </submittedName>
</protein>
<comment type="caution">
    <text evidence="2">The sequence shown here is derived from an EMBL/GenBank/DDBJ whole genome shotgun (WGS) entry which is preliminary data.</text>
</comment>
<feature type="region of interest" description="Disordered" evidence="1">
    <location>
        <begin position="1"/>
        <end position="20"/>
    </location>
</feature>
<dbReference type="EMBL" id="NDHI03003363">
    <property type="protein sequence ID" value="PNJ83815.1"/>
    <property type="molecule type" value="Genomic_DNA"/>
</dbReference>